<protein>
    <submittedName>
        <fullName evidence="1">Uncharacterized protein</fullName>
    </submittedName>
</protein>
<sequence>MVQQKERSHERFYNNKKRKNSIKMHGNFIEKLVKNGLTFAMKFPFL</sequence>
<dbReference type="EMBL" id="AEDY01000096">
    <property type="protein sequence ID" value="EFO53728.1"/>
    <property type="molecule type" value="Genomic_DNA"/>
</dbReference>
<comment type="caution">
    <text evidence="1">The sequence shown here is derived from an EMBL/GenBank/DDBJ whole genome shotgun (WGS) entry which is preliminary data.</text>
</comment>
<accession>A0ABP2J3M9</accession>
<gene>
    <name evidence="1" type="ORF">SIN_1573</name>
</gene>
<name>A0ABP2J3M9_9STRE</name>
<proteinExistence type="predicted"/>
<evidence type="ECO:0000313" key="1">
    <source>
        <dbReference type="EMBL" id="EFO53728.1"/>
    </source>
</evidence>
<organism evidence="1">
    <name type="scientific">Streptococcus infantis SK1302</name>
    <dbReference type="NCBI Taxonomy" id="871237"/>
    <lineage>
        <taxon>Bacteria</taxon>
        <taxon>Bacillati</taxon>
        <taxon>Bacillota</taxon>
        <taxon>Bacilli</taxon>
        <taxon>Lactobacillales</taxon>
        <taxon>Streptococcaceae</taxon>
        <taxon>Streptococcus</taxon>
    </lineage>
</organism>
<reference evidence="1" key="1">
    <citation type="submission" date="2010-09" db="EMBL/GenBank/DDBJ databases">
        <authorList>
            <person name="Daugherty S.C."/>
            <person name="Kilian M."/>
            <person name="Tettelin H."/>
        </authorList>
    </citation>
    <scope>NUCLEOTIDE SEQUENCE [LARGE SCALE GENOMIC DNA]</scope>
    <source>
        <strain evidence="1">SK1302</strain>
    </source>
</reference>